<accession>A0ABY5UG03</accession>
<evidence type="ECO:0000313" key="2">
    <source>
        <dbReference type="Proteomes" id="UP001058739"/>
    </source>
</evidence>
<evidence type="ECO:0000313" key="1">
    <source>
        <dbReference type="EMBL" id="UWL62261.1"/>
    </source>
</evidence>
<name>A0ABY5UG03_9HYPH</name>
<protein>
    <submittedName>
        <fullName evidence="1">Uncharacterized protein</fullName>
    </submittedName>
</protein>
<gene>
    <name evidence="1" type="ORF">NIK97_20645</name>
</gene>
<dbReference type="RefSeq" id="WP_253176473.1">
    <property type="nucleotide sequence ID" value="NZ_CP099968.1"/>
</dbReference>
<sequence>MGKNPYRSGYDSYRNGYWSNPFHSTISRDEWQRGFQDAEAADVQERSEAANRRDELWNVPERAKDAYIAMEDDFSPQTVLDFMLAMYPEAAE</sequence>
<proteinExistence type="predicted"/>
<dbReference type="Proteomes" id="UP001058739">
    <property type="component" value="Chromosome 02"/>
</dbReference>
<dbReference type="EMBL" id="CP099968">
    <property type="protein sequence ID" value="UWL62261.1"/>
    <property type="molecule type" value="Genomic_DNA"/>
</dbReference>
<organism evidence="1 2">
    <name type="scientific">Brucella pseudintermedia</name>
    <dbReference type="NCBI Taxonomy" id="370111"/>
    <lineage>
        <taxon>Bacteria</taxon>
        <taxon>Pseudomonadati</taxon>
        <taxon>Pseudomonadota</taxon>
        <taxon>Alphaproteobacteria</taxon>
        <taxon>Hyphomicrobiales</taxon>
        <taxon>Brucellaceae</taxon>
        <taxon>Brucella/Ochrobactrum group</taxon>
        <taxon>Brucella</taxon>
    </lineage>
</organism>
<reference evidence="1" key="1">
    <citation type="submission" date="2022-06" db="EMBL/GenBank/DDBJ databases">
        <title>Complete Genome Sequence of Deoxynivalenol-bioadsorption Ochrobactrum pseudintermedium ASAG-D25.</title>
        <authorList>
            <person name="Wang N."/>
        </authorList>
    </citation>
    <scope>NUCLEOTIDE SEQUENCE</scope>
    <source>
        <strain evidence="1">ASAG-D25</strain>
    </source>
</reference>
<keyword evidence="2" id="KW-1185">Reference proteome</keyword>